<evidence type="ECO:0000313" key="3">
    <source>
        <dbReference type="EMBL" id="EAY17100.1"/>
    </source>
</evidence>
<keyword evidence="1" id="KW-0472">Membrane</keyword>
<evidence type="ECO:0000259" key="2">
    <source>
        <dbReference type="Pfam" id="PF16192"/>
    </source>
</evidence>
<dbReference type="RefSeq" id="XP_001329323.1">
    <property type="nucleotide sequence ID" value="XM_001329288.1"/>
</dbReference>
<evidence type="ECO:0000256" key="1">
    <source>
        <dbReference type="SAM" id="Phobius"/>
    </source>
</evidence>
<dbReference type="Pfam" id="PF16192">
    <property type="entry name" value="PMT_4TMC"/>
    <property type="match status" value="1"/>
</dbReference>
<keyword evidence="4" id="KW-1185">Reference proteome</keyword>
<keyword evidence="1" id="KW-0812">Transmembrane</keyword>
<gene>
    <name evidence="3" type="ORF">TVAG_303190</name>
</gene>
<reference evidence="3" key="2">
    <citation type="journal article" date="2007" name="Science">
        <title>Draft genome sequence of the sexually transmitted pathogen Trichomonas vaginalis.</title>
        <authorList>
            <person name="Carlton J.M."/>
            <person name="Hirt R.P."/>
            <person name="Silva J.C."/>
            <person name="Delcher A.L."/>
            <person name="Schatz M."/>
            <person name="Zhao Q."/>
            <person name="Wortman J.R."/>
            <person name="Bidwell S.L."/>
            <person name="Alsmark U.C.M."/>
            <person name="Besteiro S."/>
            <person name="Sicheritz-Ponten T."/>
            <person name="Noel C.J."/>
            <person name="Dacks J.B."/>
            <person name="Foster P.G."/>
            <person name="Simillion C."/>
            <person name="Van de Peer Y."/>
            <person name="Miranda-Saavedra D."/>
            <person name="Barton G.J."/>
            <person name="Westrop G.D."/>
            <person name="Mueller S."/>
            <person name="Dessi D."/>
            <person name="Fiori P.L."/>
            <person name="Ren Q."/>
            <person name="Paulsen I."/>
            <person name="Zhang H."/>
            <person name="Bastida-Corcuera F.D."/>
            <person name="Simoes-Barbosa A."/>
            <person name="Brown M.T."/>
            <person name="Hayes R.D."/>
            <person name="Mukherjee M."/>
            <person name="Okumura C.Y."/>
            <person name="Schneider R."/>
            <person name="Smith A.J."/>
            <person name="Vanacova S."/>
            <person name="Villalvazo M."/>
            <person name="Haas B.J."/>
            <person name="Pertea M."/>
            <person name="Feldblyum T.V."/>
            <person name="Utterback T.R."/>
            <person name="Shu C.L."/>
            <person name="Osoegawa K."/>
            <person name="de Jong P.J."/>
            <person name="Hrdy I."/>
            <person name="Horvathova L."/>
            <person name="Zubacova Z."/>
            <person name="Dolezal P."/>
            <person name="Malik S.B."/>
            <person name="Logsdon J.M. Jr."/>
            <person name="Henze K."/>
            <person name="Gupta A."/>
            <person name="Wang C.C."/>
            <person name="Dunne R.L."/>
            <person name="Upcroft J.A."/>
            <person name="Upcroft P."/>
            <person name="White O."/>
            <person name="Salzberg S.L."/>
            <person name="Tang P."/>
            <person name="Chiu C.-H."/>
            <person name="Lee Y.-S."/>
            <person name="Embley T.M."/>
            <person name="Coombs G.H."/>
            <person name="Mottram J.C."/>
            <person name="Tachezy J."/>
            <person name="Fraser-Liggett C.M."/>
            <person name="Johnson P.J."/>
        </authorList>
    </citation>
    <scope>NUCLEOTIDE SEQUENCE [LARGE SCALE GENOMIC DNA]</scope>
    <source>
        <strain evidence="3">G3</strain>
    </source>
</reference>
<dbReference type="EMBL" id="DS113234">
    <property type="protein sequence ID" value="EAY17100.1"/>
    <property type="molecule type" value="Genomic_DNA"/>
</dbReference>
<dbReference type="InterPro" id="IPR027005">
    <property type="entry name" value="PMT-like"/>
</dbReference>
<dbReference type="KEGG" id="tva:4775127"/>
<sequence>MHQDNMKITGSHMSASTPSQWPFLTGVDVRFFMEGEELILCQGNVFSYYFGLIGLVMCLILYKSRNYLTNMIWVVGWCFSCFPFYLIPRVMFLYHYLIPMMLGCCAFGASLELFPPKIKGITASCAIILTAFGFWLWVPLVTGKYRRDNELMFWNPKRLNVTSNSSNSSLS</sequence>
<feature type="transmembrane region" description="Helical" evidence="1">
    <location>
        <begin position="67"/>
        <end position="87"/>
    </location>
</feature>
<feature type="domain" description="Protein O-mannosyl-transferase C-terminal four TM" evidence="2">
    <location>
        <begin position="1"/>
        <end position="148"/>
    </location>
</feature>
<feature type="transmembrane region" description="Helical" evidence="1">
    <location>
        <begin position="45"/>
        <end position="62"/>
    </location>
</feature>
<dbReference type="VEuPathDB" id="TrichDB:TVAGG3_0694310"/>
<proteinExistence type="predicted"/>
<dbReference type="PANTHER" id="PTHR10050:SF46">
    <property type="entry name" value="PROTEIN O-MANNOSYL-TRANSFERASE 2"/>
    <property type="match status" value="1"/>
</dbReference>
<dbReference type="STRING" id="5722.A2DR01"/>
<dbReference type="AlphaFoldDB" id="A2DR01"/>
<keyword evidence="1" id="KW-1133">Transmembrane helix</keyword>
<dbReference type="InParanoid" id="A2DR01"/>
<accession>A2DR01</accession>
<dbReference type="VEuPathDB" id="TrichDB:TVAG_303190"/>
<name>A2DR01_TRIV3</name>
<feature type="transmembrane region" description="Helical" evidence="1">
    <location>
        <begin position="121"/>
        <end position="138"/>
    </location>
</feature>
<protein>
    <recommendedName>
        <fullName evidence="2">Protein O-mannosyl-transferase C-terminal four TM domain-containing protein</fullName>
    </recommendedName>
</protein>
<organism evidence="3 4">
    <name type="scientific">Trichomonas vaginalis (strain ATCC PRA-98 / G3)</name>
    <dbReference type="NCBI Taxonomy" id="412133"/>
    <lineage>
        <taxon>Eukaryota</taxon>
        <taxon>Metamonada</taxon>
        <taxon>Parabasalia</taxon>
        <taxon>Trichomonadida</taxon>
        <taxon>Trichomonadidae</taxon>
        <taxon>Trichomonas</taxon>
    </lineage>
</organism>
<reference evidence="3" key="1">
    <citation type="submission" date="2006-10" db="EMBL/GenBank/DDBJ databases">
        <authorList>
            <person name="Amadeo P."/>
            <person name="Zhao Q."/>
            <person name="Wortman J."/>
            <person name="Fraser-Liggett C."/>
            <person name="Carlton J."/>
        </authorList>
    </citation>
    <scope>NUCLEOTIDE SEQUENCE</scope>
    <source>
        <strain evidence="3">G3</strain>
    </source>
</reference>
<dbReference type="OrthoDB" id="292747at2759"/>
<feature type="transmembrane region" description="Helical" evidence="1">
    <location>
        <begin position="93"/>
        <end position="114"/>
    </location>
</feature>
<dbReference type="InterPro" id="IPR032421">
    <property type="entry name" value="PMT_4TMC"/>
</dbReference>
<evidence type="ECO:0000313" key="4">
    <source>
        <dbReference type="Proteomes" id="UP000001542"/>
    </source>
</evidence>
<dbReference type="PANTHER" id="PTHR10050">
    <property type="entry name" value="DOLICHYL-PHOSPHATE-MANNOSE--PROTEIN MANNOSYLTRANSFERASE"/>
    <property type="match status" value="1"/>
</dbReference>
<dbReference type="Proteomes" id="UP000001542">
    <property type="component" value="Unassembled WGS sequence"/>
</dbReference>